<dbReference type="InterPro" id="IPR046357">
    <property type="entry name" value="PPIase_dom_sf"/>
</dbReference>
<dbReference type="AlphaFoldDB" id="A0A6U3SBH4"/>
<proteinExistence type="predicted"/>
<protein>
    <recommendedName>
        <fullName evidence="1">peptidylprolyl isomerase</fullName>
        <ecNumber evidence="1">5.2.1.8</ecNumber>
    </recommendedName>
</protein>
<dbReference type="GO" id="GO:0009507">
    <property type="term" value="C:chloroplast"/>
    <property type="evidence" value="ECO:0007669"/>
    <property type="project" value="TreeGrafter"/>
</dbReference>
<dbReference type="InterPro" id="IPR001179">
    <property type="entry name" value="PPIase_FKBP_dom"/>
</dbReference>
<feature type="signal peptide" evidence="2">
    <location>
        <begin position="1"/>
        <end position="30"/>
    </location>
</feature>
<feature type="domain" description="PPIase FKBP-type" evidence="3">
    <location>
        <begin position="152"/>
        <end position="267"/>
    </location>
</feature>
<evidence type="ECO:0000313" key="4">
    <source>
        <dbReference type="EMBL" id="CAD9341447.1"/>
    </source>
</evidence>
<dbReference type="PANTHER" id="PTHR47717">
    <property type="entry name" value="PEPTIDYL-PROLYL CIS-TRANS ISOMERASE FKBP19, CHLOROPLASTIC"/>
    <property type="match status" value="1"/>
</dbReference>
<evidence type="ECO:0000256" key="2">
    <source>
        <dbReference type="SAM" id="SignalP"/>
    </source>
</evidence>
<dbReference type="Gene3D" id="3.10.50.40">
    <property type="match status" value="1"/>
</dbReference>
<dbReference type="EC" id="5.2.1.8" evidence="1"/>
<evidence type="ECO:0000256" key="1">
    <source>
        <dbReference type="PROSITE-ProRule" id="PRU00277"/>
    </source>
</evidence>
<accession>A0A6U3SBH4</accession>
<sequence length="313" mass="34266">MVTVRNKTMIYKLFICACSVLIHRTTNVNAFCTSKQQSKMRGLTSNTASAALTGTAVRANTSNDEFKCDKPIGDMVDRRNAIISTLVSLSTVSMFRPDAANADIEGVVAAPEASIPTASTSADEGGVKLFTTKSGLKYIELREGTGPTPKYGQLCSISYKAYIKLPDSVSSDKKISTKLQEFDSDNAFLVKHGNGRILPGLDEGLHTIRVGGKRRIIVPPKLGFVSNGLGPLPETPWGRYKLNQLLNQMVEVKGGNLVFDVELRSAFDDEADQGYYEDRSLTPEQFQTLRNNFERGAREEREKQKMAAGIGEV</sequence>
<keyword evidence="1" id="KW-0413">Isomerase</keyword>
<name>A0A6U3SBH4_9STRA</name>
<keyword evidence="2" id="KW-0732">Signal</keyword>
<reference evidence="5" key="1">
    <citation type="submission" date="2021-01" db="EMBL/GenBank/DDBJ databases">
        <authorList>
            <person name="Corre E."/>
            <person name="Pelletier E."/>
            <person name="Niang G."/>
            <person name="Scheremetjew M."/>
            <person name="Finn R."/>
            <person name="Kale V."/>
            <person name="Holt S."/>
            <person name="Cochrane G."/>
            <person name="Meng A."/>
            <person name="Brown T."/>
            <person name="Cohen L."/>
        </authorList>
    </citation>
    <scope>NUCLEOTIDE SEQUENCE</scope>
    <source>
        <strain evidence="5">Pop2</strain>
    </source>
</reference>
<organism evidence="5">
    <name type="scientific">Ditylum brightwellii</name>
    <dbReference type="NCBI Taxonomy" id="49249"/>
    <lineage>
        <taxon>Eukaryota</taxon>
        <taxon>Sar</taxon>
        <taxon>Stramenopiles</taxon>
        <taxon>Ochrophyta</taxon>
        <taxon>Bacillariophyta</taxon>
        <taxon>Mediophyceae</taxon>
        <taxon>Lithodesmiophycidae</taxon>
        <taxon>Lithodesmiales</taxon>
        <taxon>Lithodesmiaceae</taxon>
        <taxon>Ditylum</taxon>
    </lineage>
</organism>
<dbReference type="PROSITE" id="PS50059">
    <property type="entry name" value="FKBP_PPIASE"/>
    <property type="match status" value="1"/>
</dbReference>
<evidence type="ECO:0000313" key="5">
    <source>
        <dbReference type="EMBL" id="CAD9341448.1"/>
    </source>
</evidence>
<comment type="catalytic activity">
    <reaction evidence="1">
        <text>[protein]-peptidylproline (omega=180) = [protein]-peptidylproline (omega=0)</text>
        <dbReference type="Rhea" id="RHEA:16237"/>
        <dbReference type="Rhea" id="RHEA-COMP:10747"/>
        <dbReference type="Rhea" id="RHEA-COMP:10748"/>
        <dbReference type="ChEBI" id="CHEBI:83833"/>
        <dbReference type="ChEBI" id="CHEBI:83834"/>
        <dbReference type="EC" id="5.2.1.8"/>
    </reaction>
</comment>
<dbReference type="SUPFAM" id="SSF54534">
    <property type="entry name" value="FKBP-like"/>
    <property type="match status" value="1"/>
</dbReference>
<dbReference type="GO" id="GO:0009579">
    <property type="term" value="C:thylakoid"/>
    <property type="evidence" value="ECO:0007669"/>
    <property type="project" value="TreeGrafter"/>
</dbReference>
<keyword evidence="1" id="KW-0697">Rotamase</keyword>
<dbReference type="PANTHER" id="PTHR47717:SF1">
    <property type="entry name" value="PEPTIDYL-PROLYL CIS-TRANS ISOMERASE FKBP19, CHLOROPLASTIC"/>
    <property type="match status" value="1"/>
</dbReference>
<dbReference type="EMBL" id="HBGN01026131">
    <property type="protein sequence ID" value="CAD9341447.1"/>
    <property type="molecule type" value="Transcribed_RNA"/>
</dbReference>
<dbReference type="Pfam" id="PF00254">
    <property type="entry name" value="FKBP_C"/>
    <property type="match status" value="1"/>
</dbReference>
<dbReference type="InterPro" id="IPR044208">
    <property type="entry name" value="FKBP19-like"/>
</dbReference>
<dbReference type="GO" id="GO:0003755">
    <property type="term" value="F:peptidyl-prolyl cis-trans isomerase activity"/>
    <property type="evidence" value="ECO:0007669"/>
    <property type="project" value="UniProtKB-KW"/>
</dbReference>
<dbReference type="EMBL" id="HBGN01026132">
    <property type="protein sequence ID" value="CAD9341448.1"/>
    <property type="molecule type" value="Transcribed_RNA"/>
</dbReference>
<evidence type="ECO:0000259" key="3">
    <source>
        <dbReference type="PROSITE" id="PS50059"/>
    </source>
</evidence>
<gene>
    <name evidence="4" type="ORF">DBRI1063_LOCUS16778</name>
    <name evidence="5" type="ORF">DBRI1063_LOCUS16779</name>
</gene>
<feature type="chain" id="PRO_5035677050" description="peptidylprolyl isomerase" evidence="2">
    <location>
        <begin position="31"/>
        <end position="313"/>
    </location>
</feature>